<keyword evidence="2" id="KW-1185">Reference proteome</keyword>
<evidence type="ECO:0008006" key="3">
    <source>
        <dbReference type="Google" id="ProtNLM"/>
    </source>
</evidence>
<dbReference type="Proteomes" id="UP000480246">
    <property type="component" value="Unassembled WGS sequence"/>
</dbReference>
<reference evidence="1 2" key="1">
    <citation type="submission" date="2019-10" db="EMBL/GenBank/DDBJ databases">
        <title>Gracilibacillus sp. nov. isolated from rice seeds.</title>
        <authorList>
            <person name="He S."/>
        </authorList>
    </citation>
    <scope>NUCLEOTIDE SEQUENCE [LARGE SCALE GENOMIC DNA]</scope>
    <source>
        <strain evidence="1 2">TD8</strain>
    </source>
</reference>
<dbReference type="RefSeq" id="WP_153401100.1">
    <property type="nucleotide sequence ID" value="NZ_ML762424.1"/>
</dbReference>
<evidence type="ECO:0000313" key="1">
    <source>
        <dbReference type="EMBL" id="KAB8139162.1"/>
    </source>
</evidence>
<gene>
    <name evidence="1" type="ORF">F9U64_01875</name>
</gene>
<accession>A0A7C8GWV8</accession>
<sequence>MENKSLYIKERDKLLIKVRSFNLKEVHVGYKALIKESYSHSKVYEQCSRVGVINKITPNHIIVKFESDVLVLVKRKDIECLLLELNG</sequence>
<dbReference type="AlphaFoldDB" id="A0A7C8GWV8"/>
<comment type="caution">
    <text evidence="1">The sequence shown here is derived from an EMBL/GenBank/DDBJ whole genome shotgun (WGS) entry which is preliminary data.</text>
</comment>
<protein>
    <recommendedName>
        <fullName evidence="3">Ferrous iron transporter FeoA domain-containing protein</fullName>
    </recommendedName>
</protein>
<name>A0A7C8GWV8_9BACI</name>
<organism evidence="1 2">
    <name type="scientific">Gracilibacillus oryzae</name>
    <dbReference type="NCBI Taxonomy" id="1672701"/>
    <lineage>
        <taxon>Bacteria</taxon>
        <taxon>Bacillati</taxon>
        <taxon>Bacillota</taxon>
        <taxon>Bacilli</taxon>
        <taxon>Bacillales</taxon>
        <taxon>Bacillaceae</taxon>
        <taxon>Gracilibacillus</taxon>
    </lineage>
</organism>
<proteinExistence type="predicted"/>
<dbReference type="EMBL" id="WEID01000006">
    <property type="protein sequence ID" value="KAB8139162.1"/>
    <property type="molecule type" value="Genomic_DNA"/>
</dbReference>
<evidence type="ECO:0000313" key="2">
    <source>
        <dbReference type="Proteomes" id="UP000480246"/>
    </source>
</evidence>